<organism evidence="2">
    <name type="scientific">Caldilineaceae bacterium SB0662_bin_9</name>
    <dbReference type="NCBI Taxonomy" id="2605258"/>
    <lineage>
        <taxon>Bacteria</taxon>
        <taxon>Bacillati</taxon>
        <taxon>Chloroflexota</taxon>
        <taxon>Caldilineae</taxon>
        <taxon>Caldilineales</taxon>
        <taxon>Caldilineaceae</taxon>
    </lineage>
</organism>
<comment type="caution">
    <text evidence="2">The sequence shown here is derived from an EMBL/GenBank/DDBJ whole genome shotgun (WGS) entry which is preliminary data.</text>
</comment>
<dbReference type="EMBL" id="VXPY01000119">
    <property type="protein sequence ID" value="MYD91876.1"/>
    <property type="molecule type" value="Genomic_DNA"/>
</dbReference>
<name>A0A6B1DXV4_9CHLR</name>
<reference evidence="2" key="1">
    <citation type="submission" date="2019-09" db="EMBL/GenBank/DDBJ databases">
        <title>Characterisation of the sponge microbiome using genome-centric metagenomics.</title>
        <authorList>
            <person name="Engelberts J.P."/>
            <person name="Robbins S.J."/>
            <person name="De Goeij J.M."/>
            <person name="Aranda M."/>
            <person name="Bell S.C."/>
            <person name="Webster N.S."/>
        </authorList>
    </citation>
    <scope>NUCLEOTIDE SEQUENCE</scope>
    <source>
        <strain evidence="2">SB0662_bin_9</strain>
    </source>
</reference>
<gene>
    <name evidence="2" type="ORF">F4Y08_16355</name>
</gene>
<accession>A0A6B1DXV4</accession>
<evidence type="ECO:0000256" key="1">
    <source>
        <dbReference type="SAM" id="MobiDB-lite"/>
    </source>
</evidence>
<protein>
    <submittedName>
        <fullName evidence="2">Uncharacterized protein</fullName>
    </submittedName>
</protein>
<feature type="compositionally biased region" description="Polar residues" evidence="1">
    <location>
        <begin position="51"/>
        <end position="68"/>
    </location>
</feature>
<dbReference type="Gene3D" id="2.60.120.620">
    <property type="entry name" value="q2cbj1_9rhob like domain"/>
    <property type="match status" value="1"/>
</dbReference>
<dbReference type="AlphaFoldDB" id="A0A6B1DXV4"/>
<sequence>MGRVAPALPAGIHARVVGIIVVRRQERFILGTKAPGLAAAPIRVPSTLKCSSDSKLSASAPHTTSSTRARPASCASSHYRLLAHGAGANMTSGWRRAMTCAFMPYGSTFNGIQNVLSDEQVAAYAIGDELNDDRQNPVVYHRNEALITV</sequence>
<feature type="region of interest" description="Disordered" evidence="1">
    <location>
        <begin position="51"/>
        <end position="71"/>
    </location>
</feature>
<evidence type="ECO:0000313" key="2">
    <source>
        <dbReference type="EMBL" id="MYD91876.1"/>
    </source>
</evidence>
<proteinExistence type="predicted"/>